<protein>
    <submittedName>
        <fullName evidence="1">Uncharacterized protein</fullName>
    </submittedName>
</protein>
<comment type="caution">
    <text evidence="1">The sequence shown here is derived from an EMBL/GenBank/DDBJ whole genome shotgun (WGS) entry which is preliminary data.</text>
</comment>
<dbReference type="AlphaFoldDB" id="A0A7C8UG56"/>
<evidence type="ECO:0000313" key="2">
    <source>
        <dbReference type="Proteomes" id="UP000483672"/>
    </source>
</evidence>
<evidence type="ECO:0000313" key="1">
    <source>
        <dbReference type="EMBL" id="KAF3208125.1"/>
    </source>
</evidence>
<dbReference type="Proteomes" id="UP000483672">
    <property type="component" value="Unassembled WGS sequence"/>
</dbReference>
<gene>
    <name evidence="1" type="ORF">TWF191_000718</name>
</gene>
<reference evidence="1 2" key="1">
    <citation type="submission" date="2019-06" db="EMBL/GenBank/DDBJ databases">
        <authorList>
            <person name="Palmer J.M."/>
        </authorList>
    </citation>
    <scope>NUCLEOTIDE SEQUENCE [LARGE SCALE GENOMIC DNA]</scope>
    <source>
        <strain evidence="1 2">TWF191</strain>
    </source>
</reference>
<accession>A0A7C8UG56</accession>
<dbReference type="EMBL" id="WIPF01000109">
    <property type="protein sequence ID" value="KAF3208125.1"/>
    <property type="molecule type" value="Genomic_DNA"/>
</dbReference>
<sequence length="408" mass="46176">MTTCSFSPIADFVVELVAAPDHHLFLVSSEILRVVSPVWRKELDPNSKFAPLEKVAVGGTEYRKKTFSGISSHSLTNVFNIFHNQASSTPRSISFSSLRDIAILADQYDFAKALAPWPQFWIESLIANVPWYVDPGHGYEDWLFIATVFKDVPTCKQVIVDFSKQLIFDLIVCPPRGSDGDVSREYSRWDPGAQRQVEVNLELVPEKILEFMRKERDDRLSKVLLPIWIFTQDMMNLSFHYPNSEETLYCKNPDCFALALGSLLRSINDGGLQSFLMAKQFKIPEGFSLQEIAEMVQVLEITTLILERKATYTDFRSRMVGINPTHGTRRLPTPKAVKSLVADLPEEIFLRDQYESITKHTDGSQLILVILNPNHRPLSDAKLSVIQKYLAKELDYVGLLSQNGGVCG</sequence>
<proteinExistence type="predicted"/>
<organism evidence="1 2">
    <name type="scientific">Orbilia oligospora</name>
    <name type="common">Nematode-trapping fungus</name>
    <name type="synonym">Arthrobotrys oligospora</name>
    <dbReference type="NCBI Taxonomy" id="2813651"/>
    <lineage>
        <taxon>Eukaryota</taxon>
        <taxon>Fungi</taxon>
        <taxon>Dikarya</taxon>
        <taxon>Ascomycota</taxon>
        <taxon>Pezizomycotina</taxon>
        <taxon>Orbiliomycetes</taxon>
        <taxon>Orbiliales</taxon>
        <taxon>Orbiliaceae</taxon>
        <taxon>Orbilia</taxon>
    </lineage>
</organism>
<name>A0A7C8UG56_ORBOL</name>